<dbReference type="OrthoDB" id="1767518at2"/>
<reference evidence="12 13" key="1">
    <citation type="submission" date="2016-02" db="EMBL/GenBank/DDBJ databases">
        <title>Comparison of Clostridium stercorarium subspecies using comparative genomics and transcriptomics.</title>
        <authorList>
            <person name="Schellenberg J."/>
            <person name="Thallinger G."/>
            <person name="Levin D.B."/>
            <person name="Zhang X."/>
            <person name="Alvare G."/>
            <person name="Fristensky B."/>
            <person name="Sparling R."/>
        </authorList>
    </citation>
    <scope>NUCLEOTIDE SEQUENCE [LARGE SCALE GENOMIC DNA]</scope>
    <source>
        <strain evidence="12 13">DSM 2910</strain>
    </source>
</reference>
<evidence type="ECO:0000256" key="2">
    <source>
        <dbReference type="ARBA" id="ARBA00010004"/>
    </source>
</evidence>
<keyword evidence="12" id="KW-0282">Flagellum</keyword>
<dbReference type="GO" id="GO:0006935">
    <property type="term" value="P:chemotaxis"/>
    <property type="evidence" value="ECO:0007669"/>
    <property type="project" value="UniProtKB-KW"/>
</dbReference>
<evidence type="ECO:0000313" key="12">
    <source>
        <dbReference type="EMBL" id="ANW98010.1"/>
    </source>
</evidence>
<dbReference type="Gene3D" id="1.10.287.1700">
    <property type="match status" value="1"/>
</dbReference>
<dbReference type="NCBIfam" id="TIGR02473">
    <property type="entry name" value="flagell_FliJ"/>
    <property type="match status" value="1"/>
</dbReference>
<accession>A0A1B1YB54</accession>
<keyword evidence="5" id="KW-1003">Cell membrane</keyword>
<protein>
    <recommendedName>
        <fullName evidence="3">Flagellar FliJ protein</fullName>
    </recommendedName>
</protein>
<evidence type="ECO:0000256" key="3">
    <source>
        <dbReference type="ARBA" id="ARBA00020392"/>
    </source>
</evidence>
<keyword evidence="9" id="KW-0472">Membrane</keyword>
<keyword evidence="12" id="KW-0969">Cilium</keyword>
<dbReference type="Pfam" id="PF02050">
    <property type="entry name" value="FliJ"/>
    <property type="match status" value="1"/>
</dbReference>
<dbReference type="InterPro" id="IPR053716">
    <property type="entry name" value="Flag_assembly_chemotaxis_eff"/>
</dbReference>
<keyword evidence="6" id="KW-0145">Chemotaxis</keyword>
<keyword evidence="11" id="KW-0175">Coiled coil</keyword>
<dbReference type="EMBL" id="CP014672">
    <property type="protein sequence ID" value="ANW98010.1"/>
    <property type="molecule type" value="Genomic_DNA"/>
</dbReference>
<keyword evidence="10" id="KW-1006">Bacterial flagellum protein export</keyword>
<feature type="coiled-coil region" evidence="11">
    <location>
        <begin position="85"/>
        <end position="129"/>
    </location>
</feature>
<comment type="similarity">
    <text evidence="2">Belongs to the FliJ family.</text>
</comment>
<evidence type="ECO:0000313" key="13">
    <source>
        <dbReference type="Proteomes" id="UP000092971"/>
    </source>
</evidence>
<dbReference type="AlphaFoldDB" id="A0A1B1YB54"/>
<evidence type="ECO:0000256" key="4">
    <source>
        <dbReference type="ARBA" id="ARBA00022448"/>
    </source>
</evidence>
<evidence type="ECO:0000256" key="1">
    <source>
        <dbReference type="ARBA" id="ARBA00004413"/>
    </source>
</evidence>
<evidence type="ECO:0000256" key="11">
    <source>
        <dbReference type="SAM" id="Coils"/>
    </source>
</evidence>
<keyword evidence="4" id="KW-0813">Transport</keyword>
<dbReference type="GO" id="GO:0015031">
    <property type="term" value="P:protein transport"/>
    <property type="evidence" value="ECO:0007669"/>
    <property type="project" value="UniProtKB-KW"/>
</dbReference>
<comment type="subcellular location">
    <subcellularLocation>
        <location evidence="1">Cell membrane</location>
        <topology evidence="1">Peripheral membrane protein</topology>
        <orientation evidence="1">Cytoplasmic side</orientation>
    </subcellularLocation>
</comment>
<dbReference type="Proteomes" id="UP000092971">
    <property type="component" value="Chromosome"/>
</dbReference>
<dbReference type="GO" id="GO:0044781">
    <property type="term" value="P:bacterial-type flagellum organization"/>
    <property type="evidence" value="ECO:0007669"/>
    <property type="project" value="UniProtKB-KW"/>
</dbReference>
<dbReference type="RefSeq" id="WP_015358280.1">
    <property type="nucleotide sequence ID" value="NZ_CP014672.1"/>
</dbReference>
<dbReference type="GO" id="GO:0009288">
    <property type="term" value="C:bacterial-type flagellum"/>
    <property type="evidence" value="ECO:0007669"/>
    <property type="project" value="InterPro"/>
</dbReference>
<organism evidence="12 13">
    <name type="scientific">Thermoclostridium stercorarium subsp. thermolacticum DSM 2910</name>
    <dbReference type="NCBI Taxonomy" id="1121336"/>
    <lineage>
        <taxon>Bacteria</taxon>
        <taxon>Bacillati</taxon>
        <taxon>Bacillota</taxon>
        <taxon>Clostridia</taxon>
        <taxon>Eubacteriales</taxon>
        <taxon>Oscillospiraceae</taxon>
        <taxon>Thermoclostridium</taxon>
    </lineage>
</organism>
<dbReference type="InterPro" id="IPR012823">
    <property type="entry name" value="Flagell_FliJ"/>
</dbReference>
<evidence type="ECO:0000256" key="6">
    <source>
        <dbReference type="ARBA" id="ARBA00022500"/>
    </source>
</evidence>
<keyword evidence="7" id="KW-1005">Bacterial flagellum biogenesis</keyword>
<keyword evidence="8" id="KW-0653">Protein transport</keyword>
<dbReference type="GO" id="GO:0071973">
    <property type="term" value="P:bacterial-type flagellum-dependent cell motility"/>
    <property type="evidence" value="ECO:0007669"/>
    <property type="project" value="InterPro"/>
</dbReference>
<evidence type="ECO:0000256" key="7">
    <source>
        <dbReference type="ARBA" id="ARBA00022795"/>
    </source>
</evidence>
<evidence type="ECO:0000256" key="9">
    <source>
        <dbReference type="ARBA" id="ARBA00023136"/>
    </source>
</evidence>
<keyword evidence="12" id="KW-0966">Cell projection</keyword>
<evidence type="ECO:0000256" key="5">
    <source>
        <dbReference type="ARBA" id="ARBA00022475"/>
    </source>
</evidence>
<dbReference type="GO" id="GO:0005886">
    <property type="term" value="C:plasma membrane"/>
    <property type="evidence" value="ECO:0007669"/>
    <property type="project" value="UniProtKB-SubCell"/>
</dbReference>
<proteinExistence type="inferred from homology"/>
<evidence type="ECO:0000256" key="8">
    <source>
        <dbReference type="ARBA" id="ARBA00022927"/>
    </source>
</evidence>
<name>A0A1B1YB54_THEST</name>
<sequence length="151" mass="18378">MARFSFRLQPFLNLKEMMEKNIKNELGIAVQKYQQQLLVLSEIREEIDIQQQEFRKEGISLTTPLKLRQRMEYIKVVQNREKVQIERVNEEKRNVDKIRKRLMETMKEKKILEKLKERQLDEFKKEQEKKQQLLVDEIVSFKETVTPQNEA</sequence>
<evidence type="ECO:0000256" key="10">
    <source>
        <dbReference type="ARBA" id="ARBA00023225"/>
    </source>
</evidence>
<gene>
    <name evidence="12" type="ORF">CSTERTH_02615</name>
</gene>